<evidence type="ECO:0000313" key="1">
    <source>
        <dbReference type="EMBL" id="MCX3264815.1"/>
    </source>
</evidence>
<evidence type="ECO:0000313" key="2">
    <source>
        <dbReference type="Proteomes" id="UP001142592"/>
    </source>
</evidence>
<dbReference type="AlphaFoldDB" id="A0A9X3DCU4"/>
<comment type="caution">
    <text evidence="1">The sequence shown here is derived from an EMBL/GenBank/DDBJ whole genome shotgun (WGS) entry which is preliminary data.</text>
</comment>
<dbReference type="RefSeq" id="WP_010600049.1">
    <property type="nucleotide sequence ID" value="NZ_JAPJUH010000002.1"/>
</dbReference>
<gene>
    <name evidence="1" type="ORF">OQZ29_08675</name>
</gene>
<dbReference type="Proteomes" id="UP001142592">
    <property type="component" value="Unassembled WGS sequence"/>
</dbReference>
<sequence length="118" mass="13875">MKFYFPNAIQDDVNYYENLRNLKLAEIDHAIDPSEANDQRIKALELYFINQMKPVAFRIQNGTNIIIDNEKKFEKICASLNEAGMHNARELSMYDFRIRMEYFEDKAASLKKTNNDAD</sequence>
<organism evidence="1 2">
    <name type="scientific">Pedobacter agri</name>
    <dbReference type="NCBI Taxonomy" id="454586"/>
    <lineage>
        <taxon>Bacteria</taxon>
        <taxon>Pseudomonadati</taxon>
        <taxon>Bacteroidota</taxon>
        <taxon>Sphingobacteriia</taxon>
        <taxon>Sphingobacteriales</taxon>
        <taxon>Sphingobacteriaceae</taxon>
        <taxon>Pedobacter</taxon>
    </lineage>
</organism>
<protein>
    <submittedName>
        <fullName evidence="1">Uncharacterized protein</fullName>
    </submittedName>
</protein>
<proteinExistence type="predicted"/>
<name>A0A9X3DCU4_9SPHI</name>
<dbReference type="EMBL" id="JAPJUH010000002">
    <property type="protein sequence ID" value="MCX3264815.1"/>
    <property type="molecule type" value="Genomic_DNA"/>
</dbReference>
<reference evidence="1" key="1">
    <citation type="submission" date="2022-11" db="EMBL/GenBank/DDBJ databases">
        <authorList>
            <person name="Graham C."/>
            <person name="Newman J.D."/>
        </authorList>
    </citation>
    <scope>NUCLEOTIDE SEQUENCE</scope>
    <source>
        <strain evidence="1">DSM 19486</strain>
    </source>
</reference>
<accession>A0A9X3DCU4</accession>
<keyword evidence="2" id="KW-1185">Reference proteome</keyword>